<keyword evidence="12 13" id="KW-0472">Membrane</keyword>
<evidence type="ECO:0000256" key="5">
    <source>
        <dbReference type="ARBA" id="ARBA00022679"/>
    </source>
</evidence>
<feature type="transmembrane region" description="Helical" evidence="15">
    <location>
        <begin position="72"/>
        <end position="93"/>
    </location>
</feature>
<evidence type="ECO:0000256" key="7">
    <source>
        <dbReference type="ARBA" id="ARBA00022741"/>
    </source>
</evidence>
<proteinExistence type="predicted"/>
<dbReference type="CDD" id="cd00082">
    <property type="entry name" value="HisKA"/>
    <property type="match status" value="1"/>
</dbReference>
<dbReference type="SUPFAM" id="SSF55874">
    <property type="entry name" value="ATPase domain of HSP90 chaperone/DNA topoisomerase II/histidine kinase"/>
    <property type="match status" value="1"/>
</dbReference>
<evidence type="ECO:0000313" key="18">
    <source>
        <dbReference type="EMBL" id="MFC3678174.1"/>
    </source>
</evidence>
<evidence type="ECO:0000256" key="12">
    <source>
        <dbReference type="ARBA" id="ARBA00023136"/>
    </source>
</evidence>
<sequence>MTEDTLPTGGSPAASTMSARLWRRMLGWVRRYRLIRNLEISLAILALIVGTLTYLAMTPGANQDLTPREVQILLLTDLVVLLGLTTLVARRLVNLWMQRRSGAAGSRLHARMVMLFAAVTALPTVLMTVFAVLFFNLGLQTWFSDRVNTAVKSSVAVAEAYIQEHRKTIRADVLAMALDLNREAPQLTRDAYAFQQAVRQLSRLRGLGEAVVFTSTGQILARSELSLLMEFDRIPSAAIKEANAGQVVIMTGETDDRVRALFKLDGYLDAYLYVGRFIDNKVLGELERTRSAAAQYNRLEQARSALEINFAILFMLISLLLLLAAIWFGLLIANRLVTPIGEVVSVAERIRAGDLTARVTEQGDDDEIATLGRTFNRMTGQLAAQQSELIAANRQLDERRRFTETVLGGVSAGVVGLDPQGLVTLPNPSALTMLQRDFDQVTGQPFTVVAPEMADLLNELIAEPSGSVAHGQVLLRRGDISRTLLVRIAREVTNNELLGYVVTFDDVTELVSAQRNAAWADIARRIAHEIKNPLTPIQLSAERLKRKYLKEVQTDPDVFAQCTDTIIRQVGDIGRMVDEFSTFARMPRPVYRDEDLGQLIRQAIFLQQVARQDIRFESELPAEPMQISCDARQIAQVLTNILQNAIDAIDGRERPGDGATLEPGRILVRLGGEGNMLDIRVIDNGKGLPLENRDRLFEPYVTTRTKGTGLGLAIVKKIIEEHGGTIALTDAPGFDPDLKNGSVARIRLPRKPAGAGDHGPHRQDSDLRDRDLQDGGRGIGPDRSQEQTIVRKSGSGGHGA</sequence>
<dbReference type="Gene3D" id="3.30.565.10">
    <property type="entry name" value="Histidine kinase-like ATPase, C-terminal domain"/>
    <property type="match status" value="1"/>
</dbReference>
<comment type="catalytic activity">
    <reaction evidence="1 13">
        <text>ATP + protein L-histidine = ADP + protein N-phospho-L-histidine.</text>
        <dbReference type="EC" id="2.7.13.3"/>
    </reaction>
</comment>
<evidence type="ECO:0000256" key="3">
    <source>
        <dbReference type="ARBA" id="ARBA00022475"/>
    </source>
</evidence>
<dbReference type="Gene3D" id="1.10.287.130">
    <property type="match status" value="1"/>
</dbReference>
<feature type="domain" description="HAMP" evidence="17">
    <location>
        <begin position="334"/>
        <end position="387"/>
    </location>
</feature>
<dbReference type="Gene3D" id="3.30.450.20">
    <property type="entry name" value="PAS domain"/>
    <property type="match status" value="1"/>
</dbReference>
<dbReference type="PROSITE" id="PS50109">
    <property type="entry name" value="HIS_KIN"/>
    <property type="match status" value="1"/>
</dbReference>
<keyword evidence="7 13" id="KW-0547">Nucleotide-binding</keyword>
<protein>
    <recommendedName>
        <fullName evidence="13">Nitrogen regulation protein</fullName>
        <ecNumber evidence="13">2.7.13.3</ecNumber>
    </recommendedName>
</protein>
<feature type="transmembrane region" description="Helical" evidence="15">
    <location>
        <begin position="34"/>
        <end position="57"/>
    </location>
</feature>
<dbReference type="InterPro" id="IPR003594">
    <property type="entry name" value="HATPase_dom"/>
</dbReference>
<evidence type="ECO:0000259" key="17">
    <source>
        <dbReference type="PROSITE" id="PS50885"/>
    </source>
</evidence>
<dbReference type="PANTHER" id="PTHR43065">
    <property type="entry name" value="SENSOR HISTIDINE KINASE"/>
    <property type="match status" value="1"/>
</dbReference>
<evidence type="ECO:0000256" key="10">
    <source>
        <dbReference type="ARBA" id="ARBA00022989"/>
    </source>
</evidence>
<dbReference type="SMART" id="SM00304">
    <property type="entry name" value="HAMP"/>
    <property type="match status" value="1"/>
</dbReference>
<keyword evidence="13" id="KW-0535">Nitrogen fixation</keyword>
<dbReference type="Pfam" id="PF00672">
    <property type="entry name" value="HAMP"/>
    <property type="match status" value="1"/>
</dbReference>
<dbReference type="SMART" id="SM00387">
    <property type="entry name" value="HATPase_c"/>
    <property type="match status" value="1"/>
</dbReference>
<reference evidence="19" key="1">
    <citation type="journal article" date="2019" name="Int. J. Syst. Evol. Microbiol.">
        <title>The Global Catalogue of Microorganisms (GCM) 10K type strain sequencing project: providing services to taxonomists for standard genome sequencing and annotation.</title>
        <authorList>
            <consortium name="The Broad Institute Genomics Platform"/>
            <consortium name="The Broad Institute Genome Sequencing Center for Infectious Disease"/>
            <person name="Wu L."/>
            <person name="Ma J."/>
        </authorList>
    </citation>
    <scope>NUCLEOTIDE SEQUENCE [LARGE SCALE GENOMIC DNA]</scope>
    <source>
        <strain evidence="19">KCTC 42182</strain>
    </source>
</reference>
<evidence type="ECO:0000256" key="1">
    <source>
        <dbReference type="ARBA" id="ARBA00000085"/>
    </source>
</evidence>
<evidence type="ECO:0000256" key="8">
    <source>
        <dbReference type="ARBA" id="ARBA00022777"/>
    </source>
</evidence>
<dbReference type="EC" id="2.7.13.3" evidence="13"/>
<dbReference type="InterPro" id="IPR003660">
    <property type="entry name" value="HAMP_dom"/>
</dbReference>
<keyword evidence="4" id="KW-0597">Phosphoprotein</keyword>
<dbReference type="RefSeq" id="WP_379729776.1">
    <property type="nucleotide sequence ID" value="NZ_JBHRYJ010000007.1"/>
</dbReference>
<dbReference type="SUPFAM" id="SSF55785">
    <property type="entry name" value="PYP-like sensor domain (PAS domain)"/>
    <property type="match status" value="1"/>
</dbReference>
<dbReference type="InterPro" id="IPR004358">
    <property type="entry name" value="Sig_transdc_His_kin-like_C"/>
</dbReference>
<dbReference type="SMART" id="SM00388">
    <property type="entry name" value="HisKA"/>
    <property type="match status" value="1"/>
</dbReference>
<evidence type="ECO:0000256" key="11">
    <source>
        <dbReference type="ARBA" id="ARBA00023012"/>
    </source>
</evidence>
<dbReference type="Pfam" id="PF02518">
    <property type="entry name" value="HATPase_c"/>
    <property type="match status" value="1"/>
</dbReference>
<keyword evidence="11 13" id="KW-0902">Two-component regulatory system</keyword>
<dbReference type="Gene3D" id="6.10.340.10">
    <property type="match status" value="1"/>
</dbReference>
<feature type="region of interest" description="Disordered" evidence="14">
    <location>
        <begin position="748"/>
        <end position="800"/>
    </location>
</feature>
<evidence type="ECO:0000313" key="19">
    <source>
        <dbReference type="Proteomes" id="UP001595711"/>
    </source>
</evidence>
<dbReference type="InterPro" id="IPR045671">
    <property type="entry name" value="NtrY-like_N"/>
</dbReference>
<evidence type="ECO:0000256" key="9">
    <source>
        <dbReference type="ARBA" id="ARBA00022840"/>
    </source>
</evidence>
<keyword evidence="10 15" id="KW-1133">Transmembrane helix</keyword>
<evidence type="ECO:0000259" key="16">
    <source>
        <dbReference type="PROSITE" id="PS50109"/>
    </source>
</evidence>
<keyword evidence="9 13" id="KW-0067">ATP-binding</keyword>
<dbReference type="InterPro" id="IPR036890">
    <property type="entry name" value="HATPase_C_sf"/>
</dbReference>
<comment type="subcellular location">
    <subcellularLocation>
        <location evidence="2 13">Cell membrane</location>
        <topology evidence="2 13">Multi-pass membrane protein</topology>
    </subcellularLocation>
</comment>
<keyword evidence="3 13" id="KW-1003">Cell membrane</keyword>
<gene>
    <name evidence="18" type="ORF">ACFOOQ_21670</name>
</gene>
<evidence type="ECO:0000256" key="14">
    <source>
        <dbReference type="SAM" id="MobiDB-lite"/>
    </source>
</evidence>
<dbReference type="SUPFAM" id="SSF47384">
    <property type="entry name" value="Homodimeric domain of signal transducing histidine kinase"/>
    <property type="match status" value="1"/>
</dbReference>
<evidence type="ECO:0000256" key="2">
    <source>
        <dbReference type="ARBA" id="ARBA00004651"/>
    </source>
</evidence>
<dbReference type="Pfam" id="PF00512">
    <property type="entry name" value="HisKA"/>
    <property type="match status" value="1"/>
</dbReference>
<dbReference type="CDD" id="cd06225">
    <property type="entry name" value="HAMP"/>
    <property type="match status" value="1"/>
</dbReference>
<comment type="caution">
    <text evidence="18">The sequence shown here is derived from an EMBL/GenBank/DDBJ whole genome shotgun (WGS) entry which is preliminary data.</text>
</comment>
<evidence type="ECO:0000256" key="13">
    <source>
        <dbReference type="PIRNR" id="PIRNR037532"/>
    </source>
</evidence>
<feature type="domain" description="Histidine kinase" evidence="16">
    <location>
        <begin position="525"/>
        <end position="752"/>
    </location>
</feature>
<dbReference type="PANTHER" id="PTHR43065:SF10">
    <property type="entry name" value="PEROXIDE STRESS-ACTIVATED HISTIDINE KINASE MAK3"/>
    <property type="match status" value="1"/>
</dbReference>
<dbReference type="InterPro" id="IPR036097">
    <property type="entry name" value="HisK_dim/P_sf"/>
</dbReference>
<keyword evidence="6 13" id="KW-0812">Transmembrane</keyword>
<dbReference type="InterPro" id="IPR035965">
    <property type="entry name" value="PAS-like_dom_sf"/>
</dbReference>
<accession>A0ABV7VL42</accession>
<dbReference type="SUPFAM" id="SSF158472">
    <property type="entry name" value="HAMP domain-like"/>
    <property type="match status" value="1"/>
</dbReference>
<name>A0ABV7VL42_9PROT</name>
<keyword evidence="5 13" id="KW-0808">Transferase</keyword>
<dbReference type="Pfam" id="PF19312">
    <property type="entry name" value="NtrY_N"/>
    <property type="match status" value="1"/>
</dbReference>
<evidence type="ECO:0000256" key="6">
    <source>
        <dbReference type="ARBA" id="ARBA00022692"/>
    </source>
</evidence>
<keyword evidence="19" id="KW-1185">Reference proteome</keyword>
<dbReference type="InterPro" id="IPR017232">
    <property type="entry name" value="NtrY"/>
</dbReference>
<dbReference type="Proteomes" id="UP001595711">
    <property type="component" value="Unassembled WGS sequence"/>
</dbReference>
<feature type="compositionally biased region" description="Basic and acidic residues" evidence="14">
    <location>
        <begin position="758"/>
        <end position="774"/>
    </location>
</feature>
<dbReference type="PROSITE" id="PS50885">
    <property type="entry name" value="HAMP"/>
    <property type="match status" value="1"/>
</dbReference>
<keyword evidence="8 13" id="KW-0418">Kinase</keyword>
<dbReference type="EMBL" id="JBHRYJ010000007">
    <property type="protein sequence ID" value="MFC3678174.1"/>
    <property type="molecule type" value="Genomic_DNA"/>
</dbReference>
<organism evidence="18 19">
    <name type="scientific">Ferrovibrio xuzhouensis</name>
    <dbReference type="NCBI Taxonomy" id="1576914"/>
    <lineage>
        <taxon>Bacteria</taxon>
        <taxon>Pseudomonadati</taxon>
        <taxon>Pseudomonadota</taxon>
        <taxon>Alphaproteobacteria</taxon>
        <taxon>Rhodospirillales</taxon>
        <taxon>Rhodospirillaceae</taxon>
        <taxon>Ferrovibrio</taxon>
    </lineage>
</organism>
<dbReference type="PRINTS" id="PR00344">
    <property type="entry name" value="BCTRLSENSOR"/>
</dbReference>
<evidence type="ECO:0000256" key="4">
    <source>
        <dbReference type="ARBA" id="ARBA00022553"/>
    </source>
</evidence>
<feature type="transmembrane region" description="Helical" evidence="15">
    <location>
        <begin position="113"/>
        <end position="135"/>
    </location>
</feature>
<dbReference type="GO" id="GO:0005524">
    <property type="term" value="F:ATP binding"/>
    <property type="evidence" value="ECO:0007669"/>
    <property type="project" value="UniProtKB-KW"/>
</dbReference>
<dbReference type="InterPro" id="IPR005467">
    <property type="entry name" value="His_kinase_dom"/>
</dbReference>
<dbReference type="InterPro" id="IPR003661">
    <property type="entry name" value="HisK_dim/P_dom"/>
</dbReference>
<evidence type="ECO:0000256" key="15">
    <source>
        <dbReference type="SAM" id="Phobius"/>
    </source>
</evidence>
<feature type="transmembrane region" description="Helical" evidence="15">
    <location>
        <begin position="308"/>
        <end position="332"/>
    </location>
</feature>
<dbReference type="PIRSF" id="PIRSF037532">
    <property type="entry name" value="STHK_NtrY"/>
    <property type="match status" value="1"/>
</dbReference>